<proteinExistence type="predicted"/>
<gene>
    <name evidence="13" type="ORF">BN1012_Phect392</name>
</gene>
<dbReference type="STRING" id="1458461.BN1012_Phect392"/>
<dbReference type="KEGG" id="pect:BN1012_Phect392"/>
<dbReference type="HOGENOM" id="CLU_000445_114_71_5"/>
<keyword evidence="5" id="KW-0808">Transferase</keyword>
<dbReference type="GO" id="GO:0000155">
    <property type="term" value="F:phosphorelay sensor kinase activity"/>
    <property type="evidence" value="ECO:0007669"/>
    <property type="project" value="InterPro"/>
</dbReference>
<dbReference type="PROSITE" id="PS50112">
    <property type="entry name" value="PAS"/>
    <property type="match status" value="2"/>
</dbReference>
<dbReference type="EMBL" id="HG966617">
    <property type="protein sequence ID" value="CDO58606.1"/>
    <property type="molecule type" value="Genomic_DNA"/>
</dbReference>
<organism evidence="13 14">
    <name type="scientific">Candidatus Phaeomarinibacter ectocarpi</name>
    <dbReference type="NCBI Taxonomy" id="1458461"/>
    <lineage>
        <taxon>Bacteria</taxon>
        <taxon>Pseudomonadati</taxon>
        <taxon>Pseudomonadota</taxon>
        <taxon>Alphaproteobacteria</taxon>
        <taxon>Hyphomicrobiales</taxon>
        <taxon>Parvibaculaceae</taxon>
        <taxon>Candidatus Phaeomarinibacter</taxon>
    </lineage>
</organism>
<evidence type="ECO:0000256" key="5">
    <source>
        <dbReference type="ARBA" id="ARBA00022679"/>
    </source>
</evidence>
<dbReference type="FunFam" id="1.10.287.130:FF:000038">
    <property type="entry name" value="Sensory transduction histidine kinase"/>
    <property type="match status" value="1"/>
</dbReference>
<accession>X5MLQ1</accession>
<reference evidence="13 14" key="1">
    <citation type="journal article" date="2014" name="Front. Genet.">
        <title>Genome and metabolic network of "Candidatus Phaeomarinobacter ectocarpi" Ec32, a new candidate genus of Alphaproteobacteria frequently associated with brown algae.</title>
        <authorList>
            <person name="Dittami S.M."/>
            <person name="Barbeyron T."/>
            <person name="Boyen C."/>
            <person name="Cambefort J."/>
            <person name="Collet G."/>
            <person name="Delage L."/>
            <person name="Gobet A."/>
            <person name="Groisillier A."/>
            <person name="Leblanc C."/>
            <person name="Michel G."/>
            <person name="Scornet D."/>
            <person name="Siegel A."/>
            <person name="Tapia J.E."/>
            <person name="Tonon T."/>
        </authorList>
    </citation>
    <scope>NUCLEOTIDE SEQUENCE [LARGE SCALE GENOMIC DNA]</scope>
    <source>
        <strain evidence="13 14">Ec32</strain>
    </source>
</reference>
<dbReference type="InterPro" id="IPR005467">
    <property type="entry name" value="His_kinase_dom"/>
</dbReference>
<dbReference type="SUPFAM" id="SSF47384">
    <property type="entry name" value="Homodimeric domain of signal transducing histidine kinase"/>
    <property type="match status" value="1"/>
</dbReference>
<dbReference type="InterPro" id="IPR036097">
    <property type="entry name" value="HisK_dim/P_sf"/>
</dbReference>
<dbReference type="Pfam" id="PF02518">
    <property type="entry name" value="HATPase_c"/>
    <property type="match status" value="1"/>
</dbReference>
<evidence type="ECO:0000256" key="7">
    <source>
        <dbReference type="ARBA" id="ARBA00022777"/>
    </source>
</evidence>
<dbReference type="FunFam" id="3.30.565.10:FF:000006">
    <property type="entry name" value="Sensor histidine kinase WalK"/>
    <property type="match status" value="1"/>
</dbReference>
<dbReference type="SMART" id="SM00091">
    <property type="entry name" value="PAS"/>
    <property type="match status" value="2"/>
</dbReference>
<evidence type="ECO:0000256" key="9">
    <source>
        <dbReference type="ARBA" id="ARBA00023012"/>
    </source>
</evidence>
<dbReference type="EC" id="2.7.13.3" evidence="3"/>
<keyword evidence="9" id="KW-0902">Two-component regulatory system</keyword>
<evidence type="ECO:0000259" key="11">
    <source>
        <dbReference type="PROSITE" id="PS50109"/>
    </source>
</evidence>
<dbReference type="Pfam" id="PF00512">
    <property type="entry name" value="HisKA"/>
    <property type="match status" value="1"/>
</dbReference>
<protein>
    <recommendedName>
        <fullName evidence="3">histidine kinase</fullName>
        <ecNumber evidence="3">2.7.13.3</ecNumber>
    </recommendedName>
</protein>
<evidence type="ECO:0000313" key="13">
    <source>
        <dbReference type="EMBL" id="CDO58606.1"/>
    </source>
</evidence>
<dbReference type="InterPro" id="IPR003594">
    <property type="entry name" value="HATPase_dom"/>
</dbReference>
<keyword evidence="8" id="KW-0067">ATP-binding</keyword>
<dbReference type="CDD" id="cd00130">
    <property type="entry name" value="PAS"/>
    <property type="match status" value="2"/>
</dbReference>
<dbReference type="Pfam" id="PF13426">
    <property type="entry name" value="PAS_9"/>
    <property type="match status" value="1"/>
</dbReference>
<dbReference type="Gene3D" id="3.30.450.20">
    <property type="entry name" value="PAS domain"/>
    <property type="match status" value="2"/>
</dbReference>
<keyword evidence="14" id="KW-1185">Reference proteome</keyword>
<sequence>MPETLHPLLERQLRRAQNQDGTIDEAELIKLVDGAYREGDANAARSRHATKLMSEEMLELNRALEEEAEETFRAIISGVDEGVILATPDLQVEFANNAAENILGYASDQMVGNTLRHFLPHLEQHSGEQSITATHSNGTELVLLLTLSPISRSTKPHVICILKDMTERYLRERELKATSDRLRAVLDNVSHGIMMVDQAGEITAWNNRICDVLHLEPEFMEQHQTLEAALQHGVAPQLENNAARTELIDYWRERLSAKQPQSFEQHTSEGRTLDVSTQPLRTGGFVASFADISDRKEIESELRAAKEAAEAASHMKSEFLANMSHELRTPLNAVIGFSEAIEQQIMGEVPDIYRSYAGDIRTSGHHLLSLINDLLDLSKIEAGKFDLEEEQVNLGNIISVCRRLIEPTAEAKNITITKDAAYLPPVWVDERAMRQVFLNVLSNAVKFTDPGGEIAITSSLSDVGEIIVSISDTGIGMAPEDIPRALQPFEQVSSAHTRGHAGTGLGLPMVASLLHLHGGDVRVESELGKGTTVHLQLPSTRAMPGYVQVAMLD</sequence>
<feature type="domain" description="PAS" evidence="12">
    <location>
        <begin position="178"/>
        <end position="218"/>
    </location>
</feature>
<dbReference type="PANTHER" id="PTHR43047">
    <property type="entry name" value="TWO-COMPONENT HISTIDINE PROTEIN KINASE"/>
    <property type="match status" value="1"/>
</dbReference>
<evidence type="ECO:0000256" key="3">
    <source>
        <dbReference type="ARBA" id="ARBA00012438"/>
    </source>
</evidence>
<dbReference type="SUPFAM" id="SSF55785">
    <property type="entry name" value="PYP-like sensor domain (PAS domain)"/>
    <property type="match status" value="2"/>
</dbReference>
<dbReference type="PRINTS" id="PR00344">
    <property type="entry name" value="BCTRLSENSOR"/>
</dbReference>
<dbReference type="NCBIfam" id="TIGR00229">
    <property type="entry name" value="sensory_box"/>
    <property type="match status" value="2"/>
</dbReference>
<dbReference type="SMART" id="SM00388">
    <property type="entry name" value="HisKA"/>
    <property type="match status" value="1"/>
</dbReference>
<feature type="domain" description="PAS" evidence="12">
    <location>
        <begin position="68"/>
        <end position="115"/>
    </location>
</feature>
<evidence type="ECO:0000256" key="6">
    <source>
        <dbReference type="ARBA" id="ARBA00022741"/>
    </source>
</evidence>
<dbReference type="AlphaFoldDB" id="X5MLQ1"/>
<dbReference type="SMART" id="SM00387">
    <property type="entry name" value="HATPase_c"/>
    <property type="match status" value="1"/>
</dbReference>
<dbReference type="InterPro" id="IPR003661">
    <property type="entry name" value="HisK_dim/P_dom"/>
</dbReference>
<dbReference type="CDD" id="cd16922">
    <property type="entry name" value="HATPase_EvgS-ArcB-TorS-like"/>
    <property type="match status" value="1"/>
</dbReference>
<dbReference type="GO" id="GO:0016020">
    <property type="term" value="C:membrane"/>
    <property type="evidence" value="ECO:0007669"/>
    <property type="project" value="UniProtKB-SubCell"/>
</dbReference>
<dbReference type="CDD" id="cd00082">
    <property type="entry name" value="HisKA"/>
    <property type="match status" value="1"/>
</dbReference>
<keyword evidence="10" id="KW-0472">Membrane</keyword>
<dbReference type="Pfam" id="PF12860">
    <property type="entry name" value="PAS_7"/>
    <property type="match status" value="1"/>
</dbReference>
<evidence type="ECO:0000259" key="12">
    <source>
        <dbReference type="PROSITE" id="PS50112"/>
    </source>
</evidence>
<evidence type="ECO:0000256" key="10">
    <source>
        <dbReference type="ARBA" id="ARBA00023136"/>
    </source>
</evidence>
<evidence type="ECO:0000313" key="14">
    <source>
        <dbReference type="Proteomes" id="UP000032160"/>
    </source>
</evidence>
<dbReference type="InterPro" id="IPR000014">
    <property type="entry name" value="PAS"/>
</dbReference>
<dbReference type="GO" id="GO:0005524">
    <property type="term" value="F:ATP binding"/>
    <property type="evidence" value="ECO:0007669"/>
    <property type="project" value="UniProtKB-KW"/>
</dbReference>
<dbReference type="Gene3D" id="1.10.287.130">
    <property type="match status" value="1"/>
</dbReference>
<keyword evidence="4" id="KW-0597">Phosphoprotein</keyword>
<keyword evidence="6" id="KW-0547">Nucleotide-binding</keyword>
<comment type="catalytic activity">
    <reaction evidence="1">
        <text>ATP + protein L-histidine = ADP + protein N-phospho-L-histidine.</text>
        <dbReference type="EC" id="2.7.13.3"/>
    </reaction>
</comment>
<dbReference type="PATRIC" id="fig|1458461.3.peg.391"/>
<feature type="domain" description="Histidine kinase" evidence="11">
    <location>
        <begin position="322"/>
        <end position="541"/>
    </location>
</feature>
<dbReference type="InterPro" id="IPR035965">
    <property type="entry name" value="PAS-like_dom_sf"/>
</dbReference>
<dbReference type="SUPFAM" id="SSF55874">
    <property type="entry name" value="ATPase domain of HSP90 chaperone/DNA topoisomerase II/histidine kinase"/>
    <property type="match status" value="1"/>
</dbReference>
<keyword evidence="7 13" id="KW-0418">Kinase</keyword>
<dbReference type="InterPro" id="IPR004358">
    <property type="entry name" value="Sig_transdc_His_kin-like_C"/>
</dbReference>
<evidence type="ECO:0000256" key="2">
    <source>
        <dbReference type="ARBA" id="ARBA00004370"/>
    </source>
</evidence>
<dbReference type="PROSITE" id="PS50109">
    <property type="entry name" value="HIS_KIN"/>
    <property type="match status" value="1"/>
</dbReference>
<evidence type="ECO:0000256" key="8">
    <source>
        <dbReference type="ARBA" id="ARBA00022840"/>
    </source>
</evidence>
<dbReference type="Gene3D" id="3.30.565.10">
    <property type="entry name" value="Histidine kinase-like ATPase, C-terminal domain"/>
    <property type="match status" value="1"/>
</dbReference>
<comment type="subcellular location">
    <subcellularLocation>
        <location evidence="2">Membrane</location>
    </subcellularLocation>
</comment>
<dbReference type="Proteomes" id="UP000032160">
    <property type="component" value="Chromosome I"/>
</dbReference>
<evidence type="ECO:0000256" key="4">
    <source>
        <dbReference type="ARBA" id="ARBA00022553"/>
    </source>
</evidence>
<name>X5MLQ1_9HYPH</name>
<evidence type="ECO:0000256" key="1">
    <source>
        <dbReference type="ARBA" id="ARBA00000085"/>
    </source>
</evidence>
<dbReference type="InterPro" id="IPR036890">
    <property type="entry name" value="HATPase_C_sf"/>
</dbReference>